<gene>
    <name evidence="1" type="ORF">LshimejAT787_1101560</name>
</gene>
<evidence type="ECO:0000313" key="1">
    <source>
        <dbReference type="EMBL" id="GLB42141.1"/>
    </source>
</evidence>
<protein>
    <submittedName>
        <fullName evidence="1">Uncharacterized protein</fullName>
    </submittedName>
</protein>
<accession>A0A9P3PUY4</accession>
<keyword evidence="2" id="KW-1185">Reference proteome</keyword>
<dbReference type="EMBL" id="BRPK01000011">
    <property type="protein sequence ID" value="GLB42141.1"/>
    <property type="molecule type" value="Genomic_DNA"/>
</dbReference>
<proteinExistence type="predicted"/>
<evidence type="ECO:0000313" key="2">
    <source>
        <dbReference type="Proteomes" id="UP001063166"/>
    </source>
</evidence>
<organism evidence="1 2">
    <name type="scientific">Lyophyllum shimeji</name>
    <name type="common">Hon-shimeji</name>
    <name type="synonym">Tricholoma shimeji</name>
    <dbReference type="NCBI Taxonomy" id="47721"/>
    <lineage>
        <taxon>Eukaryota</taxon>
        <taxon>Fungi</taxon>
        <taxon>Dikarya</taxon>
        <taxon>Basidiomycota</taxon>
        <taxon>Agaricomycotina</taxon>
        <taxon>Agaricomycetes</taxon>
        <taxon>Agaricomycetidae</taxon>
        <taxon>Agaricales</taxon>
        <taxon>Tricholomatineae</taxon>
        <taxon>Lyophyllaceae</taxon>
        <taxon>Lyophyllum</taxon>
    </lineage>
</organism>
<dbReference type="Proteomes" id="UP001063166">
    <property type="component" value="Unassembled WGS sequence"/>
</dbReference>
<sequence length="94" mass="10247">MLALDETAPVPAARLPCLYRAGSSWSHGPLRPISVYPVRDPESVTIASQFETPAPTIAALKRVLVFVTPHAVSDPPRIRSPMRTQLQHASVTLH</sequence>
<reference evidence="1" key="1">
    <citation type="submission" date="2022-07" db="EMBL/GenBank/DDBJ databases">
        <title>The genome of Lyophyllum shimeji provides insight into the initial evolution of ectomycorrhizal fungal genome.</title>
        <authorList>
            <person name="Kobayashi Y."/>
            <person name="Shibata T."/>
            <person name="Hirakawa H."/>
            <person name="Shigenobu S."/>
            <person name="Nishiyama T."/>
            <person name="Yamada A."/>
            <person name="Hasebe M."/>
            <person name="Kawaguchi M."/>
        </authorList>
    </citation>
    <scope>NUCLEOTIDE SEQUENCE</scope>
    <source>
        <strain evidence="1">AT787</strain>
    </source>
</reference>
<dbReference type="AlphaFoldDB" id="A0A9P3PUY4"/>
<name>A0A9P3PUY4_LYOSH</name>
<comment type="caution">
    <text evidence="1">The sequence shown here is derived from an EMBL/GenBank/DDBJ whole genome shotgun (WGS) entry which is preliminary data.</text>
</comment>